<evidence type="ECO:0000256" key="1">
    <source>
        <dbReference type="SAM" id="MobiDB-lite"/>
    </source>
</evidence>
<name>A0A0B7A549_9EUPU</name>
<reference evidence="2" key="1">
    <citation type="submission" date="2014-12" db="EMBL/GenBank/DDBJ databases">
        <title>Insight into the proteome of Arion vulgaris.</title>
        <authorList>
            <person name="Aradska J."/>
            <person name="Bulat T."/>
            <person name="Smidak R."/>
            <person name="Sarate P."/>
            <person name="Gangsoo J."/>
            <person name="Sialana F."/>
            <person name="Bilban M."/>
            <person name="Lubec G."/>
        </authorList>
    </citation>
    <scope>NUCLEOTIDE SEQUENCE</scope>
    <source>
        <tissue evidence="2">Skin</tissue>
    </source>
</reference>
<proteinExistence type="predicted"/>
<gene>
    <name evidence="2" type="primary">ORF97557</name>
</gene>
<dbReference type="EMBL" id="HACG01029043">
    <property type="protein sequence ID" value="CEK75908.1"/>
    <property type="molecule type" value="Transcribed_RNA"/>
</dbReference>
<dbReference type="AlphaFoldDB" id="A0A0B7A549"/>
<accession>A0A0B7A549</accession>
<organism evidence="2">
    <name type="scientific">Arion vulgaris</name>
    <dbReference type="NCBI Taxonomy" id="1028688"/>
    <lineage>
        <taxon>Eukaryota</taxon>
        <taxon>Metazoa</taxon>
        <taxon>Spiralia</taxon>
        <taxon>Lophotrochozoa</taxon>
        <taxon>Mollusca</taxon>
        <taxon>Gastropoda</taxon>
        <taxon>Heterobranchia</taxon>
        <taxon>Euthyneura</taxon>
        <taxon>Panpulmonata</taxon>
        <taxon>Eupulmonata</taxon>
        <taxon>Stylommatophora</taxon>
        <taxon>Helicina</taxon>
        <taxon>Arionoidea</taxon>
        <taxon>Arionidae</taxon>
        <taxon>Arion</taxon>
    </lineage>
</organism>
<feature type="region of interest" description="Disordered" evidence="1">
    <location>
        <begin position="423"/>
        <end position="447"/>
    </location>
</feature>
<protein>
    <submittedName>
        <fullName evidence="2">Uncharacterized protein</fullName>
    </submittedName>
</protein>
<evidence type="ECO:0000313" key="2">
    <source>
        <dbReference type="EMBL" id="CEK75908.1"/>
    </source>
</evidence>
<sequence>MRRIRRHFLIFLCLAVGATILFWTLIQSSDVATMFIDTKGKWFNHSRMDLSLHRFPFVGEDLKYFPEEENHVNNLSRMKSEMDLKNFQSDTEINGSSKCLDIISGMSKGRWIKRPLTPQEQNIIDTYLHNERGFYRIPLTYQRDDGRCGDVPYKDSPLYKHMWFKAICNAKGVTPCCKFNRCVASTEEDCRCPTCYDERQAVHAEYAQWTPNDERCGIKNFTKEEACKMLNGTTIHFVGDSFIRHVFVAIVLLLTNEIDGVLKNSTPQYLKDRCTGMYQITGSVCRDYLDQDRLLCNGTVKIMYIQVFAVNELNVLPPLIRTIRHVNKSIMVLGLGIHNNFHLNTVAKKFLLPLLNFHQILASDLTVDVDIDNILTYFSKSNISFESIESDQEIRYVTDNEKSTTSVPQKYEYLINNERTTSVSSSDKSQFGNAYSDSTNSQSTVTDTLSTNKVQNSGTIYTNEQMNSNDYRNLIKDGVKMNLSSSANPQPYFDDDRIVNLSIPQNIQSTSAYVDTHKIHPRSIFETASKSTSIKRLWPRLFWVGTHAPGLLKSSKFKEQTAESVQNFNKGLGEILKHWKVPYLETFDLTNGTVSFDGTHYGWGINMLKVNMFLTYVEKVFMEESDWWM</sequence>